<name>A0A0A8YVM2_ARUDO</name>
<sequence>MAKLGNQVLTPFNFVFAMS</sequence>
<dbReference type="EMBL" id="GBRH01267274">
    <property type="protein sequence ID" value="JAD30621.1"/>
    <property type="molecule type" value="Transcribed_RNA"/>
</dbReference>
<reference evidence="1" key="1">
    <citation type="submission" date="2014-09" db="EMBL/GenBank/DDBJ databases">
        <authorList>
            <person name="Magalhaes I.L.F."/>
            <person name="Oliveira U."/>
            <person name="Santos F.R."/>
            <person name="Vidigal T.H.D.A."/>
            <person name="Brescovit A.D."/>
            <person name="Santos A.J."/>
        </authorList>
    </citation>
    <scope>NUCLEOTIDE SEQUENCE</scope>
    <source>
        <tissue evidence="1">Shoot tissue taken approximately 20 cm above the soil surface</tissue>
    </source>
</reference>
<evidence type="ECO:0000313" key="1">
    <source>
        <dbReference type="EMBL" id="JAD30621.1"/>
    </source>
</evidence>
<organism evidence="1">
    <name type="scientific">Arundo donax</name>
    <name type="common">Giant reed</name>
    <name type="synonym">Donax arundinaceus</name>
    <dbReference type="NCBI Taxonomy" id="35708"/>
    <lineage>
        <taxon>Eukaryota</taxon>
        <taxon>Viridiplantae</taxon>
        <taxon>Streptophyta</taxon>
        <taxon>Embryophyta</taxon>
        <taxon>Tracheophyta</taxon>
        <taxon>Spermatophyta</taxon>
        <taxon>Magnoliopsida</taxon>
        <taxon>Liliopsida</taxon>
        <taxon>Poales</taxon>
        <taxon>Poaceae</taxon>
        <taxon>PACMAD clade</taxon>
        <taxon>Arundinoideae</taxon>
        <taxon>Arundineae</taxon>
        <taxon>Arundo</taxon>
    </lineage>
</organism>
<accession>A0A0A8YVM2</accession>
<dbReference type="AlphaFoldDB" id="A0A0A8YVM2"/>
<reference evidence="1" key="2">
    <citation type="journal article" date="2015" name="Data Brief">
        <title>Shoot transcriptome of the giant reed, Arundo donax.</title>
        <authorList>
            <person name="Barrero R.A."/>
            <person name="Guerrero F.D."/>
            <person name="Moolhuijzen P."/>
            <person name="Goolsby J.A."/>
            <person name="Tidwell J."/>
            <person name="Bellgard S.E."/>
            <person name="Bellgard M.I."/>
        </authorList>
    </citation>
    <scope>NUCLEOTIDE SEQUENCE</scope>
    <source>
        <tissue evidence="1">Shoot tissue taken approximately 20 cm above the soil surface</tissue>
    </source>
</reference>
<proteinExistence type="predicted"/>
<protein>
    <submittedName>
        <fullName evidence="1">Uncharacterized protein</fullName>
    </submittedName>
</protein>